<gene>
    <name evidence="2" type="ORF">NSCI0253_LOCUS31763</name>
</gene>
<feature type="region of interest" description="Disordered" evidence="1">
    <location>
        <begin position="1"/>
        <end position="40"/>
    </location>
</feature>
<proteinExistence type="predicted"/>
<organism evidence="2">
    <name type="scientific">Noctiluca scintillans</name>
    <name type="common">Sea sparkle</name>
    <name type="synonym">Red tide dinoflagellate</name>
    <dbReference type="NCBI Taxonomy" id="2966"/>
    <lineage>
        <taxon>Eukaryota</taxon>
        <taxon>Sar</taxon>
        <taxon>Alveolata</taxon>
        <taxon>Dinophyceae</taxon>
        <taxon>Noctilucales</taxon>
        <taxon>Noctilucaceae</taxon>
        <taxon>Noctiluca</taxon>
    </lineage>
</organism>
<protein>
    <submittedName>
        <fullName evidence="2">Uncharacterized protein</fullName>
    </submittedName>
</protein>
<feature type="compositionally biased region" description="Low complexity" evidence="1">
    <location>
        <begin position="154"/>
        <end position="166"/>
    </location>
</feature>
<evidence type="ECO:0000256" key="1">
    <source>
        <dbReference type="SAM" id="MobiDB-lite"/>
    </source>
</evidence>
<name>A0A7S1FCR7_NOCSC</name>
<sequence>MPRRSRSARRGGHKRAKSSRRSRSPGRVTLRERPDVTEGAPKAVAPDDCWVCSNCAGPHRTKACPMAKGGVPTSMPQCMPMGGMGPMSFGGSLPMPMMPMGFPHGGMPMPLMPMMPNMGGAPGMMPPFDQHRGSSRRRGSSDGSCSESSRSDSVESGSGSSSSASAPPAAPQRVKEVEDFLTENAIDEGIATKIRGLSPATQRRVVAHPVTGEKGSSKLAARVREAMQDQLRRMGHVGASQEEVNRYVEENKLDKRAQHALRSLPPQLQALALRWDLRSYENPSAKFMSLIDDLPQSRVPLGMPMMPMPMGPMGMPPFGPFGVPMGMPMRPM</sequence>
<feature type="region of interest" description="Disordered" evidence="1">
    <location>
        <begin position="118"/>
        <end position="173"/>
    </location>
</feature>
<dbReference type="AlphaFoldDB" id="A0A7S1FCR7"/>
<dbReference type="EMBL" id="HBFQ01044824">
    <property type="protein sequence ID" value="CAD8857411.1"/>
    <property type="molecule type" value="Transcribed_RNA"/>
</dbReference>
<reference evidence="2" key="1">
    <citation type="submission" date="2021-01" db="EMBL/GenBank/DDBJ databases">
        <authorList>
            <person name="Corre E."/>
            <person name="Pelletier E."/>
            <person name="Niang G."/>
            <person name="Scheremetjew M."/>
            <person name="Finn R."/>
            <person name="Kale V."/>
            <person name="Holt S."/>
            <person name="Cochrane G."/>
            <person name="Meng A."/>
            <person name="Brown T."/>
            <person name="Cohen L."/>
        </authorList>
    </citation>
    <scope>NUCLEOTIDE SEQUENCE</scope>
</reference>
<feature type="compositionally biased region" description="Basic residues" evidence="1">
    <location>
        <begin position="1"/>
        <end position="24"/>
    </location>
</feature>
<accession>A0A7S1FCR7</accession>
<evidence type="ECO:0000313" key="2">
    <source>
        <dbReference type="EMBL" id="CAD8857411.1"/>
    </source>
</evidence>